<feature type="binding site" evidence="4">
    <location>
        <position position="124"/>
    </location>
    <ligand>
        <name>Zn(2+)</name>
        <dbReference type="ChEBI" id="CHEBI:29105"/>
    </ligand>
</feature>
<keyword evidence="7" id="KW-1185">Reference proteome</keyword>
<dbReference type="InterPro" id="IPR026591">
    <property type="entry name" value="Sirtuin_cat_small_dom_sf"/>
</dbReference>
<dbReference type="AlphaFoldDB" id="A0A398B1Z8"/>
<sequence length="256" mass="28709">MKKAAQILKSAENIVVLTGAGISTESGIKDFRSRSGIYTESPEYILSLDYFFEHPKKFYEFAMKNLYHPDALPNDGHKILVKWEKEGRISRIITQNIDALHEKAGSNNVIEFHGTMKTASCVHCGAVYTAEEMKKRMAVSAEYYVCDQCSTSYKEGRYIKPDVVLFGGAGEWFTEEGFESILNTVSQADCLLVLGTSLKVTPFSLFPQARKPGVPLVIVNIGDTPYDNELNTYVIQEPIGQTLHVIDQHLNDENRD</sequence>
<feature type="binding site" evidence="4">
    <location>
        <position position="121"/>
    </location>
    <ligand>
        <name>Zn(2+)</name>
        <dbReference type="ChEBI" id="CHEBI:29105"/>
    </ligand>
</feature>
<dbReference type="PANTHER" id="PTHR11085:SF4">
    <property type="entry name" value="NAD-DEPENDENT PROTEIN DEACYLASE"/>
    <property type="match status" value="1"/>
</dbReference>
<dbReference type="GO" id="GO:0046872">
    <property type="term" value="F:metal ion binding"/>
    <property type="evidence" value="ECO:0007669"/>
    <property type="project" value="UniProtKB-KW"/>
</dbReference>
<reference evidence="6 7" key="1">
    <citation type="submission" date="2018-08" db="EMBL/GenBank/DDBJ databases">
        <title>Bacillus jemisoniae sp. nov., Bacillus chryseoplanitiae sp. nov., Bacillus resnikiae sp. nov., and Bacillus frankliniae sp. nov., isolated from Viking spacecraft and associated surfaces.</title>
        <authorList>
            <person name="Seuylemezian A."/>
            <person name="Vaishampayan P."/>
        </authorList>
    </citation>
    <scope>NUCLEOTIDE SEQUENCE [LARGE SCALE GENOMIC DNA]</scope>
    <source>
        <strain evidence="6 7">JJ-247</strain>
    </source>
</reference>
<feature type="binding site" evidence="4">
    <location>
        <position position="146"/>
    </location>
    <ligand>
        <name>Zn(2+)</name>
        <dbReference type="ChEBI" id="CHEBI:29105"/>
    </ligand>
</feature>
<dbReference type="EMBL" id="QWVT01000045">
    <property type="protein sequence ID" value="RID81970.1"/>
    <property type="molecule type" value="Genomic_DNA"/>
</dbReference>
<dbReference type="Gene3D" id="3.30.1600.10">
    <property type="entry name" value="SIR2/SIRT2 'Small Domain"/>
    <property type="match status" value="1"/>
</dbReference>
<proteinExistence type="predicted"/>
<protein>
    <recommendedName>
        <fullName evidence="1">protein acetyllysine N-acetyltransferase</fullName>
        <ecNumber evidence="1">2.3.1.286</ecNumber>
    </recommendedName>
</protein>
<dbReference type="GO" id="GO:0070403">
    <property type="term" value="F:NAD+ binding"/>
    <property type="evidence" value="ECO:0007669"/>
    <property type="project" value="InterPro"/>
</dbReference>
<dbReference type="Pfam" id="PF02146">
    <property type="entry name" value="SIR2"/>
    <property type="match status" value="1"/>
</dbReference>
<dbReference type="OrthoDB" id="9800582at2"/>
<comment type="caution">
    <text evidence="6">The sequence shown here is derived from an EMBL/GenBank/DDBJ whole genome shotgun (WGS) entry which is preliminary data.</text>
</comment>
<dbReference type="SUPFAM" id="SSF52467">
    <property type="entry name" value="DHS-like NAD/FAD-binding domain"/>
    <property type="match status" value="1"/>
</dbReference>
<keyword evidence="2" id="KW-0808">Transferase</keyword>
<dbReference type="Gene3D" id="3.40.50.1220">
    <property type="entry name" value="TPP-binding domain"/>
    <property type="match status" value="1"/>
</dbReference>
<feature type="binding site" evidence="4">
    <location>
        <position position="149"/>
    </location>
    <ligand>
        <name>Zn(2+)</name>
        <dbReference type="ChEBI" id="CHEBI:29105"/>
    </ligand>
</feature>
<dbReference type="GO" id="GO:0017136">
    <property type="term" value="F:histone deacetylase activity, NAD-dependent"/>
    <property type="evidence" value="ECO:0007669"/>
    <property type="project" value="TreeGrafter"/>
</dbReference>
<dbReference type="PROSITE" id="PS50305">
    <property type="entry name" value="SIRTUIN"/>
    <property type="match status" value="1"/>
</dbReference>
<evidence type="ECO:0000313" key="6">
    <source>
        <dbReference type="EMBL" id="RID81970.1"/>
    </source>
</evidence>
<keyword evidence="4" id="KW-0479">Metal-binding</keyword>
<feature type="domain" description="Deacetylase sirtuin-type" evidence="5">
    <location>
        <begin position="1"/>
        <end position="253"/>
    </location>
</feature>
<evidence type="ECO:0000256" key="3">
    <source>
        <dbReference type="ARBA" id="ARBA00023027"/>
    </source>
</evidence>
<name>A0A398B1Z8_9BACI</name>
<dbReference type="CDD" id="cd01407">
    <property type="entry name" value="SIR2-fam"/>
    <property type="match status" value="1"/>
</dbReference>
<accession>A0A398B1Z8</accession>
<evidence type="ECO:0000259" key="5">
    <source>
        <dbReference type="PROSITE" id="PS50305"/>
    </source>
</evidence>
<dbReference type="EC" id="2.3.1.286" evidence="1"/>
<keyword evidence="4" id="KW-0862">Zinc</keyword>
<dbReference type="NCBIfam" id="NF001752">
    <property type="entry name" value="PRK00481.1-1"/>
    <property type="match status" value="1"/>
</dbReference>
<evidence type="ECO:0000256" key="2">
    <source>
        <dbReference type="ARBA" id="ARBA00022679"/>
    </source>
</evidence>
<keyword evidence="3" id="KW-0520">NAD</keyword>
<gene>
    <name evidence="6" type="ORF">D1970_20400</name>
</gene>
<dbReference type="InterPro" id="IPR003000">
    <property type="entry name" value="Sirtuin"/>
</dbReference>
<evidence type="ECO:0000313" key="7">
    <source>
        <dbReference type="Proteomes" id="UP000265816"/>
    </source>
</evidence>
<dbReference type="InterPro" id="IPR050134">
    <property type="entry name" value="NAD-dep_sirtuin_deacylases"/>
</dbReference>
<evidence type="ECO:0000256" key="4">
    <source>
        <dbReference type="PROSITE-ProRule" id="PRU00236"/>
    </source>
</evidence>
<dbReference type="PANTHER" id="PTHR11085">
    <property type="entry name" value="NAD-DEPENDENT PROTEIN DEACYLASE SIRTUIN-5, MITOCHONDRIAL-RELATED"/>
    <property type="match status" value="1"/>
</dbReference>
<dbReference type="Proteomes" id="UP000265816">
    <property type="component" value="Unassembled WGS sequence"/>
</dbReference>
<organism evidence="6 7">
    <name type="scientific">Mesobacillus zeae</name>
    <dbReference type="NCBI Taxonomy" id="1917180"/>
    <lineage>
        <taxon>Bacteria</taxon>
        <taxon>Bacillati</taxon>
        <taxon>Bacillota</taxon>
        <taxon>Bacilli</taxon>
        <taxon>Bacillales</taxon>
        <taxon>Bacillaceae</taxon>
        <taxon>Mesobacillus</taxon>
    </lineage>
</organism>
<dbReference type="InterPro" id="IPR026590">
    <property type="entry name" value="Ssirtuin_cat_dom"/>
</dbReference>
<feature type="active site" description="Proton acceptor" evidence="4">
    <location>
        <position position="113"/>
    </location>
</feature>
<dbReference type="InterPro" id="IPR029035">
    <property type="entry name" value="DHS-like_NAD/FAD-binding_dom"/>
</dbReference>
<evidence type="ECO:0000256" key="1">
    <source>
        <dbReference type="ARBA" id="ARBA00012928"/>
    </source>
</evidence>